<feature type="compositionally biased region" description="Polar residues" evidence="1">
    <location>
        <begin position="201"/>
        <end position="216"/>
    </location>
</feature>
<proteinExistence type="predicted"/>
<evidence type="ECO:0000256" key="1">
    <source>
        <dbReference type="SAM" id="MobiDB-lite"/>
    </source>
</evidence>
<keyword evidence="3" id="KW-1185">Reference proteome</keyword>
<dbReference type="Proteomes" id="UP001320245">
    <property type="component" value="Unassembled WGS sequence"/>
</dbReference>
<feature type="region of interest" description="Disordered" evidence="1">
    <location>
        <begin position="181"/>
        <end position="287"/>
    </location>
</feature>
<name>A0AAN9ULY8_9PEZI</name>
<comment type="caution">
    <text evidence="2">The sequence shown here is derived from an EMBL/GenBank/DDBJ whole genome shotgun (WGS) entry which is preliminary data.</text>
</comment>
<feature type="compositionally biased region" description="Low complexity" evidence="1">
    <location>
        <begin position="218"/>
        <end position="244"/>
    </location>
</feature>
<organism evidence="2 3">
    <name type="scientific">Cytospora paraplurivora</name>
    <dbReference type="NCBI Taxonomy" id="2898453"/>
    <lineage>
        <taxon>Eukaryota</taxon>
        <taxon>Fungi</taxon>
        <taxon>Dikarya</taxon>
        <taxon>Ascomycota</taxon>
        <taxon>Pezizomycotina</taxon>
        <taxon>Sordariomycetes</taxon>
        <taxon>Sordariomycetidae</taxon>
        <taxon>Diaporthales</taxon>
        <taxon>Cytosporaceae</taxon>
        <taxon>Cytospora</taxon>
    </lineage>
</organism>
<gene>
    <name evidence="2" type="ORF">SLS53_000301</name>
</gene>
<dbReference type="AlphaFoldDB" id="A0AAN9ULY8"/>
<sequence>MQEFSPEGKLLLLTGANSLNAWVSQVEYVARHLSCYEELTKKFNAYPKPSTVQLFICETRFATAWRVLEGSIAGPVWAYMRVLGYSSIQGTGEGLMSPQPADCFEYAKRAASRMLVPGTPDQSLEERKRMVDEVLMAQSTDYPSERSYKKGINWLRLACDNLIKQGDYDLAVSLYEPIPEWAPKPPGYIESTPPAGPGAESNPSSPRGQSQSQDNPGASVAEESGTTTEEVASSESVVEPAGSAGSATTGDSTPPPPKLIADTPSAKKRKRTPEDEGNETAKADIDS</sequence>
<accession>A0AAN9ULY8</accession>
<dbReference type="EMBL" id="JAJSPL020000001">
    <property type="protein sequence ID" value="KAK7749722.1"/>
    <property type="molecule type" value="Genomic_DNA"/>
</dbReference>
<evidence type="ECO:0000313" key="2">
    <source>
        <dbReference type="EMBL" id="KAK7749722.1"/>
    </source>
</evidence>
<protein>
    <submittedName>
        <fullName evidence="2">Uncharacterized protein</fullName>
    </submittedName>
</protein>
<reference evidence="2 3" key="1">
    <citation type="journal article" date="2023" name="PLoS ONE">
        <title>Cytospora paraplurivora sp. nov. isolated from orchards with fruit tree decline syndrome in Ontario, Canada.</title>
        <authorList>
            <person name="Ilyukhin E."/>
            <person name="Nguyen H.D.T."/>
            <person name="Castle A.J."/>
            <person name="Ellouze W."/>
        </authorList>
    </citation>
    <scope>NUCLEOTIDE SEQUENCE [LARGE SCALE GENOMIC DNA]</scope>
    <source>
        <strain evidence="2 3">FDS-564</strain>
    </source>
</reference>
<evidence type="ECO:0000313" key="3">
    <source>
        <dbReference type="Proteomes" id="UP001320245"/>
    </source>
</evidence>